<evidence type="ECO:0000259" key="5">
    <source>
        <dbReference type="PROSITE" id="PS51194"/>
    </source>
</evidence>
<dbReference type="GO" id="GO:0005694">
    <property type="term" value="C:chromosome"/>
    <property type="evidence" value="ECO:0007669"/>
    <property type="project" value="TreeGrafter"/>
</dbReference>
<proteinExistence type="inferred from homology"/>
<dbReference type="SMART" id="SM00490">
    <property type="entry name" value="HELICc"/>
    <property type="match status" value="1"/>
</dbReference>
<evidence type="ECO:0000256" key="3">
    <source>
        <dbReference type="ARBA" id="ARBA00034808"/>
    </source>
</evidence>
<dbReference type="InterPro" id="IPR002121">
    <property type="entry name" value="HRDC_dom"/>
</dbReference>
<sequence length="707" mass="79614">MLLLFHYDGVVALYFYLCDIRHTVGLGFGSCIDILFLSQIFISLQEAGIKAGIYHGQMNSKDREESHRSFIRDELHIMVATIAFGMGVDKPNIRRVIHYGCPKSLESYYQGSGRCGRDGLASICLLYYSRSDFTKAGFYCEESHTEKQRTAIMESLMAAQQYSSLTTCRRKFLLEYFGEEFTPSNCGNCDNCTNRKMERDMSREAFLLISCIDSCGGRWGLNMPVDILRGSRSRKILDVEYDKLPLHGFGKDHSSNWWKALAEQLVSHGYLTENVKDIYRTVSVSLKGVQFLSTASHDHQTRLDLALTKEMDQEKEHRDASGKVEGELQSLANLGCEGFSEAEVKLYHLLLEMRLKLARSTGIAPYCICGDQTIKKITMTRPSTRARLANIDGVNQHLVTRYGDHIIQNIHTASQGLELSLDGEVSIQTITVPKLYPISKSQRSLTPAKLEAWKLWHGDGLSFHKIANFPGRPAPIKEQTVLEYVLEAAKEGFEFNWSRFCDEIGMTHEVFLNIEGAISKIGSRERLKPIKEELPEYISYVQIKAAMTMQDLGLSSKAILDPHYMSTDELQPGKSGCSPGLPQMGDLERLDESKPSTNEAVVSCSLDYKDVSLPSADGFLNIKQPRVEEDETPRKCRKTDRAEENSVALQASENNVLEWLSNHGEGVALVDIVGHFKASTEESIAELLSSLQSEYLIYKMNELYRVL</sequence>
<dbReference type="Gene3D" id="1.10.150.80">
    <property type="entry name" value="HRDC domain"/>
    <property type="match status" value="1"/>
</dbReference>
<keyword evidence="7" id="KW-1185">Reference proteome</keyword>
<dbReference type="SMART" id="SM00956">
    <property type="entry name" value="RQC"/>
    <property type="match status" value="1"/>
</dbReference>
<dbReference type="Pfam" id="PF09382">
    <property type="entry name" value="RQC"/>
    <property type="match status" value="1"/>
</dbReference>
<evidence type="ECO:0000313" key="7">
    <source>
        <dbReference type="Proteomes" id="UP000541444"/>
    </source>
</evidence>
<dbReference type="AlphaFoldDB" id="A0A7J7LK34"/>
<comment type="catalytic activity">
    <reaction evidence="2">
        <text>Couples ATP hydrolysis with the unwinding of duplex DNA by translocating in the 3'-5' direction.</text>
        <dbReference type="EC" id="5.6.2.4"/>
    </reaction>
</comment>
<dbReference type="GO" id="GO:0043138">
    <property type="term" value="F:3'-5' DNA helicase activity"/>
    <property type="evidence" value="ECO:0007669"/>
    <property type="project" value="UniProtKB-EC"/>
</dbReference>
<dbReference type="GO" id="GO:0003676">
    <property type="term" value="F:nucleic acid binding"/>
    <property type="evidence" value="ECO:0007669"/>
    <property type="project" value="InterPro"/>
</dbReference>
<feature type="domain" description="HRDC" evidence="4">
    <location>
        <begin position="340"/>
        <end position="420"/>
    </location>
</feature>
<protein>
    <recommendedName>
        <fullName evidence="3">DNA 3'-5' helicase</fullName>
        <ecNumber evidence="3">5.6.2.4</ecNumber>
    </recommendedName>
</protein>
<dbReference type="Gene3D" id="1.10.10.10">
    <property type="entry name" value="Winged helix-like DNA-binding domain superfamily/Winged helix DNA-binding domain"/>
    <property type="match status" value="1"/>
</dbReference>
<evidence type="ECO:0000259" key="4">
    <source>
        <dbReference type="PROSITE" id="PS50967"/>
    </source>
</evidence>
<dbReference type="PANTHER" id="PTHR13710">
    <property type="entry name" value="DNA HELICASE RECQ FAMILY MEMBER"/>
    <property type="match status" value="1"/>
</dbReference>
<dbReference type="InterPro" id="IPR001650">
    <property type="entry name" value="Helicase_C-like"/>
</dbReference>
<dbReference type="OrthoDB" id="10261556at2759"/>
<dbReference type="SUPFAM" id="SSF52540">
    <property type="entry name" value="P-loop containing nucleoside triphosphate hydrolases"/>
    <property type="match status" value="1"/>
</dbReference>
<dbReference type="Pfam" id="PF00570">
    <property type="entry name" value="HRDC"/>
    <property type="match status" value="1"/>
</dbReference>
<dbReference type="EC" id="5.6.2.4" evidence="3"/>
<dbReference type="EMBL" id="JACGCM010002221">
    <property type="protein sequence ID" value="KAF6142997.1"/>
    <property type="molecule type" value="Genomic_DNA"/>
</dbReference>
<dbReference type="InterPro" id="IPR044876">
    <property type="entry name" value="HRDC_dom_sf"/>
</dbReference>
<evidence type="ECO:0000256" key="1">
    <source>
        <dbReference type="ARBA" id="ARBA00005446"/>
    </source>
</evidence>
<dbReference type="SUPFAM" id="SSF47819">
    <property type="entry name" value="HRDC-like"/>
    <property type="match status" value="1"/>
</dbReference>
<dbReference type="InterPro" id="IPR029491">
    <property type="entry name" value="Helicase_HTH"/>
</dbReference>
<dbReference type="InterPro" id="IPR027417">
    <property type="entry name" value="P-loop_NTPase"/>
</dbReference>
<dbReference type="PROSITE" id="PS51194">
    <property type="entry name" value="HELICASE_CTER"/>
    <property type="match status" value="1"/>
</dbReference>
<dbReference type="InterPro" id="IPR032284">
    <property type="entry name" value="RecQ_Zn-bd"/>
</dbReference>
<evidence type="ECO:0000313" key="6">
    <source>
        <dbReference type="EMBL" id="KAF6142997.1"/>
    </source>
</evidence>
<name>A0A7J7LK34_9MAGN</name>
<dbReference type="GO" id="GO:0009378">
    <property type="term" value="F:four-way junction helicase activity"/>
    <property type="evidence" value="ECO:0007669"/>
    <property type="project" value="TreeGrafter"/>
</dbReference>
<dbReference type="GO" id="GO:0000724">
    <property type="term" value="P:double-strand break repair via homologous recombination"/>
    <property type="evidence" value="ECO:0007669"/>
    <property type="project" value="TreeGrafter"/>
</dbReference>
<dbReference type="Proteomes" id="UP000541444">
    <property type="component" value="Unassembled WGS sequence"/>
</dbReference>
<dbReference type="InterPro" id="IPR010997">
    <property type="entry name" value="HRDC-like_sf"/>
</dbReference>
<dbReference type="Pfam" id="PF14493">
    <property type="entry name" value="HTH_40"/>
    <property type="match status" value="1"/>
</dbReference>
<dbReference type="GO" id="GO:0006260">
    <property type="term" value="P:DNA replication"/>
    <property type="evidence" value="ECO:0007669"/>
    <property type="project" value="InterPro"/>
</dbReference>
<organism evidence="6 7">
    <name type="scientific">Kingdonia uniflora</name>
    <dbReference type="NCBI Taxonomy" id="39325"/>
    <lineage>
        <taxon>Eukaryota</taxon>
        <taxon>Viridiplantae</taxon>
        <taxon>Streptophyta</taxon>
        <taxon>Embryophyta</taxon>
        <taxon>Tracheophyta</taxon>
        <taxon>Spermatophyta</taxon>
        <taxon>Magnoliopsida</taxon>
        <taxon>Ranunculales</taxon>
        <taxon>Circaeasteraceae</taxon>
        <taxon>Kingdonia</taxon>
    </lineage>
</organism>
<dbReference type="GO" id="GO:0005737">
    <property type="term" value="C:cytoplasm"/>
    <property type="evidence" value="ECO:0007669"/>
    <property type="project" value="TreeGrafter"/>
</dbReference>
<evidence type="ECO:0000256" key="2">
    <source>
        <dbReference type="ARBA" id="ARBA00034617"/>
    </source>
</evidence>
<dbReference type="FunFam" id="1.10.10.10:FF:000513">
    <property type="entry name" value="ATP-dependent DNA helicase"/>
    <property type="match status" value="1"/>
</dbReference>
<dbReference type="InterPro" id="IPR018982">
    <property type="entry name" value="RQC_domain"/>
</dbReference>
<dbReference type="Pfam" id="PF00271">
    <property type="entry name" value="Helicase_C"/>
    <property type="match status" value="1"/>
</dbReference>
<comment type="caution">
    <text evidence="6">The sequence shown here is derived from an EMBL/GenBank/DDBJ whole genome shotgun (WGS) entry which is preliminary data.</text>
</comment>
<reference evidence="6 7" key="1">
    <citation type="journal article" date="2020" name="IScience">
        <title>Genome Sequencing of the Endangered Kingdonia uniflora (Circaeasteraceae, Ranunculales) Reveals Potential Mechanisms of Evolutionary Specialization.</title>
        <authorList>
            <person name="Sun Y."/>
            <person name="Deng T."/>
            <person name="Zhang A."/>
            <person name="Moore M.J."/>
            <person name="Landis J.B."/>
            <person name="Lin N."/>
            <person name="Zhang H."/>
            <person name="Zhang X."/>
            <person name="Huang J."/>
            <person name="Zhang X."/>
            <person name="Sun H."/>
            <person name="Wang H."/>
        </authorList>
    </citation>
    <scope>NUCLEOTIDE SEQUENCE [LARGE SCALE GENOMIC DNA]</scope>
    <source>
        <strain evidence="6">TB1705</strain>
        <tissue evidence="6">Leaf</tissue>
    </source>
</reference>
<dbReference type="PROSITE" id="PS50967">
    <property type="entry name" value="HRDC"/>
    <property type="match status" value="1"/>
</dbReference>
<dbReference type="SMART" id="SM00341">
    <property type="entry name" value="HRDC"/>
    <property type="match status" value="1"/>
</dbReference>
<dbReference type="GO" id="GO:0005634">
    <property type="term" value="C:nucleus"/>
    <property type="evidence" value="ECO:0007669"/>
    <property type="project" value="TreeGrafter"/>
</dbReference>
<comment type="similarity">
    <text evidence="1">Belongs to the helicase family. RecQ subfamily.</text>
</comment>
<feature type="domain" description="Helicase C-terminal" evidence="5">
    <location>
        <begin position="1"/>
        <end position="164"/>
    </location>
</feature>
<dbReference type="Gene3D" id="3.40.50.300">
    <property type="entry name" value="P-loop containing nucleotide triphosphate hydrolases"/>
    <property type="match status" value="1"/>
</dbReference>
<gene>
    <name evidence="6" type="ORF">GIB67_041065</name>
</gene>
<dbReference type="GO" id="GO:0000166">
    <property type="term" value="F:nucleotide binding"/>
    <property type="evidence" value="ECO:0007669"/>
    <property type="project" value="InterPro"/>
</dbReference>
<dbReference type="Pfam" id="PF16124">
    <property type="entry name" value="RecQ_Zn_bind"/>
    <property type="match status" value="1"/>
</dbReference>
<dbReference type="InterPro" id="IPR036388">
    <property type="entry name" value="WH-like_DNA-bd_sf"/>
</dbReference>
<accession>A0A7J7LK34</accession>
<dbReference type="PANTHER" id="PTHR13710:SF120">
    <property type="entry name" value="BIFUNCTIONAL 3'-5' EXONUCLEASE_ATP-DEPENDENT HELICASE WRN"/>
    <property type="match status" value="1"/>
</dbReference>